<evidence type="ECO:0000313" key="9">
    <source>
        <dbReference type="EMBL" id="SEW30691.1"/>
    </source>
</evidence>
<evidence type="ECO:0000256" key="1">
    <source>
        <dbReference type="ARBA" id="ARBA00003660"/>
    </source>
</evidence>
<dbReference type="SUPFAM" id="SSF51735">
    <property type="entry name" value="NAD(P)-binding Rossmann-fold domains"/>
    <property type="match status" value="1"/>
</dbReference>
<dbReference type="Pfam" id="PF02254">
    <property type="entry name" value="TrkA_N"/>
    <property type="match status" value="1"/>
</dbReference>
<dbReference type="PROSITE" id="PS51202">
    <property type="entry name" value="RCK_C"/>
    <property type="match status" value="1"/>
</dbReference>
<dbReference type="EMBL" id="FOJA01000001">
    <property type="protein sequence ID" value="SEW30691.1"/>
    <property type="molecule type" value="Genomic_DNA"/>
</dbReference>
<gene>
    <name evidence="9" type="ORF">SAMN04487945_2950</name>
</gene>
<keyword evidence="2" id="KW-0813">Transport</keyword>
<keyword evidence="5" id="KW-0520">NAD</keyword>
<dbReference type="AlphaFoldDB" id="A0A1I0QTD3"/>
<dbReference type="InterPro" id="IPR050721">
    <property type="entry name" value="Trk_Ktr_HKT_K-transport"/>
</dbReference>
<dbReference type="Proteomes" id="UP000198518">
    <property type="component" value="Unassembled WGS sequence"/>
</dbReference>
<dbReference type="Gene3D" id="3.30.70.1450">
    <property type="entry name" value="Regulator of K+ conductance, C-terminal domain"/>
    <property type="match status" value="1"/>
</dbReference>
<name>A0A1I0QTD3_9EURY</name>
<feature type="domain" description="RCK C-terminal" evidence="8">
    <location>
        <begin position="139"/>
        <end position="218"/>
    </location>
</feature>
<dbReference type="InterPro" id="IPR006036">
    <property type="entry name" value="K_uptake_TrkA"/>
</dbReference>
<proteinExistence type="predicted"/>
<evidence type="ECO:0000256" key="5">
    <source>
        <dbReference type="ARBA" id="ARBA00023027"/>
    </source>
</evidence>
<evidence type="ECO:0000259" key="8">
    <source>
        <dbReference type="PROSITE" id="PS51202"/>
    </source>
</evidence>
<dbReference type="InterPro" id="IPR036291">
    <property type="entry name" value="NAD(P)-bd_dom_sf"/>
</dbReference>
<dbReference type="InterPro" id="IPR036721">
    <property type="entry name" value="RCK_C_sf"/>
</dbReference>
<dbReference type="GO" id="GO:0015079">
    <property type="term" value="F:potassium ion transmembrane transporter activity"/>
    <property type="evidence" value="ECO:0007669"/>
    <property type="project" value="InterPro"/>
</dbReference>
<dbReference type="PROSITE" id="PS51201">
    <property type="entry name" value="RCK_N"/>
    <property type="match status" value="1"/>
</dbReference>
<comment type="function">
    <text evidence="1">Part of a potassium transport system.</text>
</comment>
<keyword evidence="3" id="KW-0633">Potassium transport</keyword>
<sequence length="218" mass="22324">MTPGTLDVVVAGGGRVGFQTAQRLADRGHDVTVLEADPSRCEHISDAYVATVVEGDATNPSILEQAVGGGCDVVAGLTGSAGANLAVCMEARELAPDARTVARIDSKDKEAYERFVDATLYPEEAGARAAVNEIAGGEVFSLTEHTGDLDVMRVEVAERAPGAGKSLAEVRLPEGALVVSGGDGDSVATSDTTLSPGDVYVVAAEPAVVDEVMNLLRG</sequence>
<evidence type="ECO:0000256" key="6">
    <source>
        <dbReference type="ARBA" id="ARBA00023065"/>
    </source>
</evidence>
<dbReference type="PANTHER" id="PTHR43833">
    <property type="entry name" value="POTASSIUM CHANNEL PROTEIN 2-RELATED-RELATED"/>
    <property type="match status" value="1"/>
</dbReference>
<protein>
    <submittedName>
        <fullName evidence="9">Trk system potassium uptake protein TrkA</fullName>
    </submittedName>
</protein>
<keyword evidence="10" id="KW-1185">Reference proteome</keyword>
<dbReference type="RefSeq" id="WP_089670219.1">
    <property type="nucleotide sequence ID" value="NZ_FOJA01000001.1"/>
</dbReference>
<keyword evidence="4" id="KW-0630">Potassium</keyword>
<reference evidence="9 10" key="1">
    <citation type="submission" date="2016-10" db="EMBL/GenBank/DDBJ databases">
        <authorList>
            <person name="de Groot N.N."/>
        </authorList>
    </citation>
    <scope>NUCLEOTIDE SEQUENCE [LARGE SCALE GENOMIC DNA]</scope>
    <source>
        <strain evidence="9 10">CGMCC 1.5337</strain>
    </source>
</reference>
<evidence type="ECO:0000256" key="4">
    <source>
        <dbReference type="ARBA" id="ARBA00022958"/>
    </source>
</evidence>
<dbReference type="STRING" id="355548.SAMN04487945_2950"/>
<dbReference type="Pfam" id="PF02080">
    <property type="entry name" value="TrkA_C"/>
    <property type="match status" value="1"/>
</dbReference>
<dbReference type="GO" id="GO:0005886">
    <property type="term" value="C:plasma membrane"/>
    <property type="evidence" value="ECO:0007669"/>
    <property type="project" value="InterPro"/>
</dbReference>
<dbReference type="OrthoDB" id="169192at2157"/>
<evidence type="ECO:0000256" key="2">
    <source>
        <dbReference type="ARBA" id="ARBA00022448"/>
    </source>
</evidence>
<feature type="domain" description="RCK N-terminal" evidence="7">
    <location>
        <begin position="5"/>
        <end position="120"/>
    </location>
</feature>
<dbReference type="SUPFAM" id="SSF116726">
    <property type="entry name" value="TrkA C-terminal domain-like"/>
    <property type="match status" value="1"/>
</dbReference>
<dbReference type="PANTHER" id="PTHR43833:SF5">
    <property type="entry name" value="TRK SYSTEM POTASSIUM UPTAKE PROTEIN TRKA"/>
    <property type="match status" value="1"/>
</dbReference>
<dbReference type="Gene3D" id="3.40.50.720">
    <property type="entry name" value="NAD(P)-binding Rossmann-like Domain"/>
    <property type="match status" value="1"/>
</dbReference>
<dbReference type="InterPro" id="IPR006037">
    <property type="entry name" value="RCK_C"/>
</dbReference>
<evidence type="ECO:0000259" key="7">
    <source>
        <dbReference type="PROSITE" id="PS51201"/>
    </source>
</evidence>
<organism evidence="9 10">
    <name type="scientific">Halobacterium jilantaiense</name>
    <dbReference type="NCBI Taxonomy" id="355548"/>
    <lineage>
        <taxon>Archaea</taxon>
        <taxon>Methanobacteriati</taxon>
        <taxon>Methanobacteriota</taxon>
        <taxon>Stenosarchaea group</taxon>
        <taxon>Halobacteria</taxon>
        <taxon>Halobacteriales</taxon>
        <taxon>Halobacteriaceae</taxon>
        <taxon>Halobacterium</taxon>
    </lineage>
</organism>
<dbReference type="InterPro" id="IPR003148">
    <property type="entry name" value="RCK_N"/>
</dbReference>
<keyword evidence="6" id="KW-0406">Ion transport</keyword>
<evidence type="ECO:0000313" key="10">
    <source>
        <dbReference type="Proteomes" id="UP000198518"/>
    </source>
</evidence>
<dbReference type="PRINTS" id="PR00335">
    <property type="entry name" value="KUPTAKETRKA"/>
</dbReference>
<evidence type="ECO:0000256" key="3">
    <source>
        <dbReference type="ARBA" id="ARBA00022538"/>
    </source>
</evidence>
<accession>A0A1I0QTD3</accession>